<dbReference type="Proteomes" id="UP000054383">
    <property type="component" value="Unassembled WGS sequence"/>
</dbReference>
<dbReference type="OrthoDB" id="9983560at2759"/>
<keyword evidence="2" id="KW-0560">Oxidoreductase</keyword>
<dbReference type="GO" id="GO:0071949">
    <property type="term" value="F:FAD binding"/>
    <property type="evidence" value="ECO:0007669"/>
    <property type="project" value="InterPro"/>
</dbReference>
<comment type="similarity">
    <text evidence="1">Belongs to the oxygen-dependent FAD-linked oxidoreductase family.</text>
</comment>
<feature type="domain" description="FAD-binding PCMH-type" evidence="3">
    <location>
        <begin position="21"/>
        <end position="201"/>
    </location>
</feature>
<dbReference type="Pfam" id="PF01565">
    <property type="entry name" value="FAD_binding_4"/>
    <property type="match status" value="1"/>
</dbReference>
<dbReference type="PANTHER" id="PTHR13878:SF91">
    <property type="entry name" value="FAD BINDING DOMAIN PROTEIN (AFU_ORTHOLOGUE AFUA_6G12070)-RELATED"/>
    <property type="match status" value="1"/>
</dbReference>
<protein>
    <recommendedName>
        <fullName evidence="3">FAD-binding PCMH-type domain-containing protein</fullName>
    </recommendedName>
</protein>
<evidence type="ECO:0000259" key="3">
    <source>
        <dbReference type="PROSITE" id="PS51387"/>
    </source>
</evidence>
<dbReference type="AlphaFoldDB" id="A0A0U1LNQ2"/>
<keyword evidence="5" id="KW-1185">Reference proteome</keyword>
<reference evidence="4 5" key="1">
    <citation type="submission" date="2015-04" db="EMBL/GenBank/DDBJ databases">
        <authorList>
            <person name="Syromyatnikov M.Y."/>
            <person name="Popov V.N."/>
        </authorList>
    </citation>
    <scope>NUCLEOTIDE SEQUENCE [LARGE SCALE GENOMIC DNA]</scope>
    <source>
        <strain evidence="4">WF-38-12</strain>
    </source>
</reference>
<dbReference type="Pfam" id="PF08031">
    <property type="entry name" value="BBE"/>
    <property type="match status" value="1"/>
</dbReference>
<accession>A0A0U1LNQ2</accession>
<dbReference type="Gene3D" id="3.30.465.10">
    <property type="match status" value="2"/>
</dbReference>
<organism evidence="4 5">
    <name type="scientific">Talaromyces islandicus</name>
    <name type="common">Penicillium islandicum</name>
    <dbReference type="NCBI Taxonomy" id="28573"/>
    <lineage>
        <taxon>Eukaryota</taxon>
        <taxon>Fungi</taxon>
        <taxon>Dikarya</taxon>
        <taxon>Ascomycota</taxon>
        <taxon>Pezizomycotina</taxon>
        <taxon>Eurotiomycetes</taxon>
        <taxon>Eurotiomycetidae</taxon>
        <taxon>Eurotiales</taxon>
        <taxon>Trichocomaceae</taxon>
        <taxon>Talaromyces</taxon>
        <taxon>Talaromyces sect. Islandici</taxon>
    </lineage>
</organism>
<sequence length="479" mass="52498">MMPFFANQSCDPYLPPKSPCRVGTYVRYAVRAKDAEDIQRTISFVKENNIRLVVRNTAHDYLGKSTGPGAVAVWTHHMKDIEVLEYSSSTYKGKAMRFAAGVQISEAMAAAHVQGLVIVAGNCGSVGIAGGYTQGGGHGQLASRFGLAADQVLEWQVLTAAGDLVRARAQGEHRDLYWALAGGGGGTYGVVVSMTVKAYPEMQTVAANLTFAAGRMSQKAFRRAVETFIVQIGPLLDARGASVWFFTRDWFTMTPASITGATKEDLQSILDPVIAELKNSNLTYSYHINEYPTFYEAYQAMNPEYNNISAFNMGNRFIPRSIIDLNPGTLTTRLWSIADAGAEISGISVNASIQPSSSFSPNSVNAAWRDAAISLTFGIPFSYTNWTLNLERQQLVTQTLLPRLEELTPGGGAYLNEADPHQPNWQRTFYGANYGRLLAIKARYDPDSIFYALTGVGSENWEQRDDGRLCRLFGPTPEK</sequence>
<gene>
    <name evidence="4" type="ORF">PISL3812_02024</name>
</gene>
<dbReference type="PROSITE" id="PS51387">
    <property type="entry name" value="FAD_PCMH"/>
    <property type="match status" value="1"/>
</dbReference>
<dbReference type="InterPro" id="IPR036318">
    <property type="entry name" value="FAD-bd_PCMH-like_sf"/>
</dbReference>
<dbReference type="PANTHER" id="PTHR13878">
    <property type="entry name" value="GULONOLACTONE OXIDASE"/>
    <property type="match status" value="1"/>
</dbReference>
<dbReference type="GO" id="GO:0016491">
    <property type="term" value="F:oxidoreductase activity"/>
    <property type="evidence" value="ECO:0007669"/>
    <property type="project" value="UniProtKB-KW"/>
</dbReference>
<dbReference type="InterPro" id="IPR016166">
    <property type="entry name" value="FAD-bd_PCMH"/>
</dbReference>
<dbReference type="OMA" id="HFAARHN"/>
<dbReference type="InterPro" id="IPR012951">
    <property type="entry name" value="BBE"/>
</dbReference>
<evidence type="ECO:0000256" key="2">
    <source>
        <dbReference type="ARBA" id="ARBA00023002"/>
    </source>
</evidence>
<dbReference type="InterPro" id="IPR050432">
    <property type="entry name" value="FAD-linked_Oxidoreductases_BP"/>
</dbReference>
<dbReference type="SUPFAM" id="SSF56176">
    <property type="entry name" value="FAD-binding/transporter-associated domain-like"/>
    <property type="match status" value="1"/>
</dbReference>
<dbReference type="EMBL" id="CVMT01000002">
    <property type="protein sequence ID" value="CRG84835.1"/>
    <property type="molecule type" value="Genomic_DNA"/>
</dbReference>
<dbReference type="InterPro" id="IPR006094">
    <property type="entry name" value="Oxid_FAD_bind_N"/>
</dbReference>
<dbReference type="InterPro" id="IPR016169">
    <property type="entry name" value="FAD-bd_PCMH_sub2"/>
</dbReference>
<evidence type="ECO:0000256" key="1">
    <source>
        <dbReference type="ARBA" id="ARBA00005466"/>
    </source>
</evidence>
<evidence type="ECO:0000313" key="4">
    <source>
        <dbReference type="EMBL" id="CRG84835.1"/>
    </source>
</evidence>
<evidence type="ECO:0000313" key="5">
    <source>
        <dbReference type="Proteomes" id="UP000054383"/>
    </source>
</evidence>
<name>A0A0U1LNQ2_TALIS</name>
<proteinExistence type="inferred from homology"/>
<dbReference type="STRING" id="28573.A0A0U1LNQ2"/>